<gene>
    <name evidence="2" type="ORF">SM116_11070</name>
</gene>
<evidence type="ECO:0008006" key="4">
    <source>
        <dbReference type="Google" id="ProtNLM"/>
    </source>
</evidence>
<keyword evidence="3" id="KW-1185">Reference proteome</keyword>
<dbReference type="EMBL" id="CP139368">
    <property type="protein sequence ID" value="WPR88324.1"/>
    <property type="molecule type" value="Genomic_DNA"/>
</dbReference>
<protein>
    <recommendedName>
        <fullName evidence="4">Lipoprotein</fullName>
    </recommendedName>
</protein>
<evidence type="ECO:0000256" key="1">
    <source>
        <dbReference type="SAM" id="SignalP"/>
    </source>
</evidence>
<organism evidence="2 3">
    <name type="scientific">Microbacterium rhizosphaerae</name>
    <dbReference type="NCBI Taxonomy" id="1678237"/>
    <lineage>
        <taxon>Bacteria</taxon>
        <taxon>Bacillati</taxon>
        <taxon>Actinomycetota</taxon>
        <taxon>Actinomycetes</taxon>
        <taxon>Micrococcales</taxon>
        <taxon>Microbacteriaceae</taxon>
        <taxon>Microbacterium</taxon>
    </lineage>
</organism>
<dbReference type="Proteomes" id="UP001323798">
    <property type="component" value="Chromosome"/>
</dbReference>
<reference evidence="2 3" key="1">
    <citation type="submission" date="2023-11" db="EMBL/GenBank/DDBJ databases">
        <title>Genome sequence of Microbacterium rhizosphaerae KACC 19337.</title>
        <authorList>
            <person name="Choi H."/>
            <person name="Kim S."/>
            <person name="Kim Y."/>
            <person name="Kwon S.-W."/>
            <person name="Heo J."/>
        </authorList>
    </citation>
    <scope>NUCLEOTIDE SEQUENCE [LARGE SCALE GENOMIC DNA]</scope>
    <source>
        <strain evidence="2 3">KACC 19337</strain>
    </source>
</reference>
<feature type="chain" id="PRO_5045741585" description="Lipoprotein" evidence="1">
    <location>
        <begin position="26"/>
        <end position="203"/>
    </location>
</feature>
<keyword evidence="1" id="KW-0732">Signal</keyword>
<proteinExistence type="predicted"/>
<feature type="signal peptide" evidence="1">
    <location>
        <begin position="1"/>
        <end position="25"/>
    </location>
</feature>
<dbReference type="RefSeq" id="WP_320941044.1">
    <property type="nucleotide sequence ID" value="NZ_BAABEU010000010.1"/>
</dbReference>
<name>A0ABZ0SJN5_9MICO</name>
<dbReference type="PROSITE" id="PS51257">
    <property type="entry name" value="PROKAR_LIPOPROTEIN"/>
    <property type="match status" value="1"/>
</dbReference>
<sequence>MKRGLTALAALTLLGALVLAGCSSAGGPTVPALGSTSGTANADGGSGGDRAAKVHAVAECIRSHGAPTYQEPVIDAAGHVYSDTRSLDRLSRSALDELDQSCGALAAAAGYSPTDEPPAPPALVAAGVRSAQCLRQHGLPSMHDPTSASAYTPGHGFGLRAGDLPNNGALGKDDPAVQRAFAACRALLDAEIRASELTSLAKD</sequence>
<accession>A0ABZ0SJN5</accession>
<evidence type="ECO:0000313" key="3">
    <source>
        <dbReference type="Proteomes" id="UP001323798"/>
    </source>
</evidence>
<evidence type="ECO:0000313" key="2">
    <source>
        <dbReference type="EMBL" id="WPR88324.1"/>
    </source>
</evidence>